<dbReference type="InterPro" id="IPR004358">
    <property type="entry name" value="Sig_transdc_His_kin-like_C"/>
</dbReference>
<evidence type="ECO:0000259" key="10">
    <source>
        <dbReference type="PROSITE" id="PS50109"/>
    </source>
</evidence>
<dbReference type="PANTHER" id="PTHR43065">
    <property type="entry name" value="SENSOR HISTIDINE KINASE"/>
    <property type="match status" value="1"/>
</dbReference>
<keyword evidence="3" id="KW-0597">Phosphoprotein</keyword>
<keyword evidence="6 11" id="KW-0418">Kinase</keyword>
<evidence type="ECO:0000313" key="12">
    <source>
        <dbReference type="EMBL" id="RHJ68328.1"/>
    </source>
</evidence>
<dbReference type="GO" id="GO:0005524">
    <property type="term" value="F:ATP binding"/>
    <property type="evidence" value="ECO:0007669"/>
    <property type="project" value="UniProtKB-KW"/>
</dbReference>
<dbReference type="PROSITE" id="PS50109">
    <property type="entry name" value="HIS_KIN"/>
    <property type="match status" value="1"/>
</dbReference>
<sequence length="415" mass="47700">MNQMFVIDIYLNKFKNHFCSINPRFFRYFACGLNGYVGMIDFNSHQWIKYGFVAFAVAIALASLLFSNKLVRELTIEERNKIEIWAKATEHLATETDNSDMNLVLRILQGNTTIPVILYDKSNRSFIVNNIKLPDKGRDRFLQKKMEAFSKKRNAIELTELNQSLYYDDSYTLKQLQVFPYVQLAVIAFFIALVFFALRNSLKAQQNRVWVGLSKETAHQLGTPISSLVAWIEFLKLKDIDPALLSEIDKDVHRLEMIARRFSKIGSATDLRQADLREVVRRSLGYMEKRISDKVRIDLDFPEHGVTVTVSEPLFDWVIENLLKNAVDAMGGEGTVLFHISERRGKVLLDISDTGKGVPKSQFKTLFYPGFTTKERGWGLGLSLVKRIVEEYHKGKIFVKESELGKGTTFRMVLK</sequence>
<dbReference type="InterPro" id="IPR003594">
    <property type="entry name" value="HATPase_dom"/>
</dbReference>
<dbReference type="PRINTS" id="PR00344">
    <property type="entry name" value="BCTRLSENSOR"/>
</dbReference>
<evidence type="ECO:0000256" key="8">
    <source>
        <dbReference type="ARBA" id="ARBA00023012"/>
    </source>
</evidence>
<evidence type="ECO:0000256" key="4">
    <source>
        <dbReference type="ARBA" id="ARBA00022679"/>
    </source>
</evidence>
<organism evidence="11 14">
    <name type="scientific">Phocaeicola vulgatus</name>
    <name type="common">Bacteroides vulgatus</name>
    <dbReference type="NCBI Taxonomy" id="821"/>
    <lineage>
        <taxon>Bacteria</taxon>
        <taxon>Pseudomonadati</taxon>
        <taxon>Bacteroidota</taxon>
        <taxon>Bacteroidia</taxon>
        <taxon>Bacteroidales</taxon>
        <taxon>Bacteroidaceae</taxon>
        <taxon>Phocaeicola</taxon>
    </lineage>
</organism>
<evidence type="ECO:0000256" key="2">
    <source>
        <dbReference type="ARBA" id="ARBA00012438"/>
    </source>
</evidence>
<evidence type="ECO:0000256" key="5">
    <source>
        <dbReference type="ARBA" id="ARBA00022741"/>
    </source>
</evidence>
<keyword evidence="9" id="KW-0472">Membrane</keyword>
<gene>
    <name evidence="12" type="ORF">DW105_22105</name>
    <name evidence="11" type="ORF">DWW27_00985</name>
</gene>
<feature type="transmembrane region" description="Helical" evidence="9">
    <location>
        <begin position="178"/>
        <end position="198"/>
    </location>
</feature>
<dbReference type="Proteomes" id="UP000285379">
    <property type="component" value="Unassembled WGS sequence"/>
</dbReference>
<keyword evidence="4" id="KW-0808">Transferase</keyword>
<dbReference type="GO" id="GO:0004673">
    <property type="term" value="F:protein histidine kinase activity"/>
    <property type="evidence" value="ECO:0007669"/>
    <property type="project" value="UniProtKB-EC"/>
</dbReference>
<proteinExistence type="predicted"/>
<dbReference type="PANTHER" id="PTHR43065:SF10">
    <property type="entry name" value="PEROXIDE STRESS-ACTIVATED HISTIDINE KINASE MAK3"/>
    <property type="match status" value="1"/>
</dbReference>
<dbReference type="EMBL" id="QRYT01000001">
    <property type="protein sequence ID" value="RGV13983.1"/>
    <property type="molecule type" value="Genomic_DNA"/>
</dbReference>
<evidence type="ECO:0000313" key="11">
    <source>
        <dbReference type="EMBL" id="RGV13983.1"/>
    </source>
</evidence>
<evidence type="ECO:0000256" key="6">
    <source>
        <dbReference type="ARBA" id="ARBA00022777"/>
    </source>
</evidence>
<dbReference type="Pfam" id="PF02518">
    <property type="entry name" value="HATPase_c"/>
    <property type="match status" value="1"/>
</dbReference>
<accession>A0A412VWF7</accession>
<feature type="transmembrane region" description="Helical" evidence="9">
    <location>
        <begin position="47"/>
        <end position="66"/>
    </location>
</feature>
<evidence type="ECO:0000256" key="9">
    <source>
        <dbReference type="SAM" id="Phobius"/>
    </source>
</evidence>
<keyword evidence="9" id="KW-0812">Transmembrane</keyword>
<dbReference type="SMART" id="SM00387">
    <property type="entry name" value="HATPase_c"/>
    <property type="match status" value="1"/>
</dbReference>
<evidence type="ECO:0000256" key="3">
    <source>
        <dbReference type="ARBA" id="ARBA00022553"/>
    </source>
</evidence>
<feature type="domain" description="Histidine kinase" evidence="10">
    <location>
        <begin position="216"/>
        <end position="415"/>
    </location>
</feature>
<keyword evidence="8" id="KW-0902">Two-component regulatory system</keyword>
<keyword evidence="7" id="KW-0067">ATP-binding</keyword>
<comment type="caution">
    <text evidence="11">The sequence shown here is derived from an EMBL/GenBank/DDBJ whole genome shotgun (WGS) entry which is preliminary data.</text>
</comment>
<comment type="catalytic activity">
    <reaction evidence="1">
        <text>ATP + protein L-histidine = ADP + protein N-phospho-L-histidine.</text>
        <dbReference type="EC" id="2.7.13.3"/>
    </reaction>
</comment>
<evidence type="ECO:0000313" key="14">
    <source>
        <dbReference type="Proteomes" id="UP000285379"/>
    </source>
</evidence>
<dbReference type="Gene3D" id="3.30.565.10">
    <property type="entry name" value="Histidine kinase-like ATPase, C-terminal domain"/>
    <property type="match status" value="1"/>
</dbReference>
<protein>
    <recommendedName>
        <fullName evidence="2">histidine kinase</fullName>
        <ecNumber evidence="2">2.7.13.3</ecNumber>
    </recommendedName>
</protein>
<dbReference type="InterPro" id="IPR036890">
    <property type="entry name" value="HATPase_C_sf"/>
</dbReference>
<dbReference type="InterPro" id="IPR005467">
    <property type="entry name" value="His_kinase_dom"/>
</dbReference>
<name>A0A412VWF7_PHOVU</name>
<keyword evidence="9" id="KW-1133">Transmembrane helix</keyword>
<keyword evidence="5" id="KW-0547">Nucleotide-binding</keyword>
<dbReference type="Proteomes" id="UP000283958">
    <property type="component" value="Unassembled WGS sequence"/>
</dbReference>
<dbReference type="AlphaFoldDB" id="A0A412VWF7"/>
<dbReference type="GO" id="GO:0000160">
    <property type="term" value="P:phosphorelay signal transduction system"/>
    <property type="evidence" value="ECO:0007669"/>
    <property type="project" value="UniProtKB-KW"/>
</dbReference>
<dbReference type="EC" id="2.7.13.3" evidence="2"/>
<dbReference type="EMBL" id="QRMN01000100">
    <property type="protein sequence ID" value="RHJ68328.1"/>
    <property type="molecule type" value="Genomic_DNA"/>
</dbReference>
<dbReference type="SUPFAM" id="SSF55874">
    <property type="entry name" value="ATPase domain of HSP90 chaperone/DNA topoisomerase II/histidine kinase"/>
    <property type="match status" value="1"/>
</dbReference>
<evidence type="ECO:0000256" key="7">
    <source>
        <dbReference type="ARBA" id="ARBA00022840"/>
    </source>
</evidence>
<reference evidence="13 14" key="1">
    <citation type="submission" date="2018-08" db="EMBL/GenBank/DDBJ databases">
        <title>A genome reference for cultivated species of the human gut microbiota.</title>
        <authorList>
            <person name="Zou Y."/>
            <person name="Xue W."/>
            <person name="Luo G."/>
        </authorList>
    </citation>
    <scope>NUCLEOTIDE SEQUENCE [LARGE SCALE GENOMIC DNA]</scope>
    <source>
        <strain evidence="11 14">AF14-8</strain>
        <strain evidence="12 13">AM09-18</strain>
    </source>
</reference>
<evidence type="ECO:0000313" key="13">
    <source>
        <dbReference type="Proteomes" id="UP000283958"/>
    </source>
</evidence>
<evidence type="ECO:0000256" key="1">
    <source>
        <dbReference type="ARBA" id="ARBA00000085"/>
    </source>
</evidence>